<feature type="compositionally biased region" description="Low complexity" evidence="1">
    <location>
        <begin position="132"/>
        <end position="150"/>
    </location>
</feature>
<proteinExistence type="predicted"/>
<dbReference type="EnsemblMetazoa" id="AFAF019890-RA">
    <property type="protein sequence ID" value="AFAF019890-PA"/>
    <property type="gene ID" value="AFAF019890"/>
</dbReference>
<organism evidence="3 4">
    <name type="scientific">Anopheles farauti</name>
    <dbReference type="NCBI Taxonomy" id="69004"/>
    <lineage>
        <taxon>Eukaryota</taxon>
        <taxon>Metazoa</taxon>
        <taxon>Ecdysozoa</taxon>
        <taxon>Arthropoda</taxon>
        <taxon>Hexapoda</taxon>
        <taxon>Insecta</taxon>
        <taxon>Pterygota</taxon>
        <taxon>Neoptera</taxon>
        <taxon>Endopterygota</taxon>
        <taxon>Diptera</taxon>
        <taxon>Nematocera</taxon>
        <taxon>Culicoidea</taxon>
        <taxon>Culicidae</taxon>
        <taxon>Anophelinae</taxon>
        <taxon>Anopheles</taxon>
    </lineage>
</organism>
<dbReference type="Proteomes" id="UP000075886">
    <property type="component" value="Unassembled WGS sequence"/>
</dbReference>
<dbReference type="AlphaFoldDB" id="A0A182QZC3"/>
<dbReference type="VEuPathDB" id="VectorBase:AFAF019890"/>
<protein>
    <submittedName>
        <fullName evidence="3">Uncharacterized protein</fullName>
    </submittedName>
</protein>
<feature type="compositionally biased region" description="Basic residues" evidence="1">
    <location>
        <begin position="59"/>
        <end position="68"/>
    </location>
</feature>
<reference evidence="3" key="2">
    <citation type="submission" date="2020-05" db="UniProtKB">
        <authorList>
            <consortium name="EnsemblMetazoa"/>
        </authorList>
    </citation>
    <scope>IDENTIFICATION</scope>
    <source>
        <strain evidence="3">FAR1</strain>
    </source>
</reference>
<keyword evidence="2" id="KW-0732">Signal</keyword>
<name>A0A182QZC3_9DIPT</name>
<evidence type="ECO:0000256" key="1">
    <source>
        <dbReference type="SAM" id="MobiDB-lite"/>
    </source>
</evidence>
<feature type="region of interest" description="Disordered" evidence="1">
    <location>
        <begin position="132"/>
        <end position="163"/>
    </location>
</feature>
<sequence>MKVALTLAALLAVILLVDGSPIPGLAGLPDLPGMGHGFGAKISNIIKGNTYDGLERAMKKLSSRRSHRSSSESNESDADGSAMFGLSGKQFEQLISMLQQSKQGAPEQQPNPIGAVPFAAIDNKVSSEVSSDVSSDVSSEVSSDVSSEVPSELEESRHTLTLTSRSSSSSSAITFTSSTLISLLMSISASTSTFTISPMLLLLIDIGPPRAATADTASKTLTSRNFMVTFGKRRDLAITQGHCKSFYTNFNIDTGAELALQGDK</sequence>
<feature type="chain" id="PRO_5008133671" evidence="2">
    <location>
        <begin position="20"/>
        <end position="264"/>
    </location>
</feature>
<evidence type="ECO:0000256" key="2">
    <source>
        <dbReference type="SAM" id="SignalP"/>
    </source>
</evidence>
<accession>A0A182QZC3</accession>
<dbReference type="EMBL" id="AXCN02001614">
    <property type="status" value="NOT_ANNOTATED_CDS"/>
    <property type="molecule type" value="Genomic_DNA"/>
</dbReference>
<reference evidence="4" key="1">
    <citation type="submission" date="2014-01" db="EMBL/GenBank/DDBJ databases">
        <title>The Genome Sequence of Anopheles farauti FAR1 (V2).</title>
        <authorList>
            <consortium name="The Broad Institute Genomics Platform"/>
            <person name="Neafsey D.E."/>
            <person name="Besansky N."/>
            <person name="Howell P."/>
            <person name="Walton C."/>
            <person name="Young S.K."/>
            <person name="Zeng Q."/>
            <person name="Gargeya S."/>
            <person name="Fitzgerald M."/>
            <person name="Haas B."/>
            <person name="Abouelleil A."/>
            <person name="Allen A.W."/>
            <person name="Alvarado L."/>
            <person name="Arachchi H.M."/>
            <person name="Berlin A.M."/>
            <person name="Chapman S.B."/>
            <person name="Gainer-Dewar J."/>
            <person name="Goldberg J."/>
            <person name="Griggs A."/>
            <person name="Gujja S."/>
            <person name="Hansen M."/>
            <person name="Howarth C."/>
            <person name="Imamovic A."/>
            <person name="Ireland A."/>
            <person name="Larimer J."/>
            <person name="McCowan C."/>
            <person name="Murphy C."/>
            <person name="Pearson M."/>
            <person name="Poon T.W."/>
            <person name="Priest M."/>
            <person name="Roberts A."/>
            <person name="Saif S."/>
            <person name="Shea T."/>
            <person name="Sisk P."/>
            <person name="Sykes S."/>
            <person name="Wortman J."/>
            <person name="Nusbaum C."/>
            <person name="Birren B."/>
        </authorList>
    </citation>
    <scope>NUCLEOTIDE SEQUENCE [LARGE SCALE GENOMIC DNA]</scope>
    <source>
        <strain evidence="4">FAR1</strain>
    </source>
</reference>
<feature type="signal peptide" evidence="2">
    <location>
        <begin position="1"/>
        <end position="19"/>
    </location>
</feature>
<evidence type="ECO:0000313" key="3">
    <source>
        <dbReference type="EnsemblMetazoa" id="AFAF019890-PA"/>
    </source>
</evidence>
<feature type="region of interest" description="Disordered" evidence="1">
    <location>
        <begin position="59"/>
        <end position="82"/>
    </location>
</feature>
<evidence type="ECO:0000313" key="4">
    <source>
        <dbReference type="Proteomes" id="UP000075886"/>
    </source>
</evidence>
<keyword evidence="4" id="KW-1185">Reference proteome</keyword>